<dbReference type="NCBIfam" id="NF002496">
    <property type="entry name" value="PRK01827.1-2"/>
    <property type="match status" value="1"/>
</dbReference>
<dbReference type="GO" id="GO:0006575">
    <property type="term" value="P:modified amino acid metabolic process"/>
    <property type="evidence" value="ECO:0007669"/>
    <property type="project" value="UniProtKB-ARBA"/>
</dbReference>
<dbReference type="AlphaFoldDB" id="A0A0F6CJV1"/>
<feature type="binding site" description="in other chain" evidence="7">
    <location>
        <position position="21"/>
    </location>
    <ligand>
        <name>dUMP</name>
        <dbReference type="ChEBI" id="CHEBI:246422"/>
        <note>ligand shared between dimeric partners</note>
    </ligand>
</feature>
<comment type="similarity">
    <text evidence="7">Belongs to the thymidylate synthase family. Bacterial-type ThyA subfamily.</text>
</comment>
<comment type="subunit">
    <text evidence="7">Homodimer.</text>
</comment>
<evidence type="ECO:0000313" key="11">
    <source>
        <dbReference type="Proteomes" id="UP000018735"/>
    </source>
</evidence>
<comment type="function">
    <text evidence="7">Catalyzes the reductive methylation of 2'-deoxyuridine-5'-monophosphate (dUMP) to 2'-deoxythymidine-5'-monophosphate (dTMP) while utilizing 5,10-methylenetetrahydrofolate (mTHF) as the methyl donor and reductant in the reaction, yielding dihydrofolate (DHF) as a by-product. This enzymatic reaction provides an intracellular de novo source of dTMP, an essential precursor for DNA biosynthesis.</text>
</comment>
<feature type="binding site" description="in other chain" evidence="7">
    <location>
        <begin position="191"/>
        <end position="194"/>
    </location>
    <ligand>
        <name>dUMP</name>
        <dbReference type="ChEBI" id="CHEBI:246422"/>
        <note>ligand shared between dimeric partners</note>
    </ligand>
</feature>
<dbReference type="eggNOG" id="COG0207">
    <property type="taxonomic scope" value="Bacteria"/>
</dbReference>
<comment type="subcellular location">
    <subcellularLocation>
        <location evidence="7">Cytoplasm</location>
    </subcellularLocation>
</comment>
<feature type="domain" description="Thymidylate synthase/dCMP hydroxymethylase" evidence="9">
    <location>
        <begin position="2"/>
        <end position="289"/>
    </location>
</feature>
<dbReference type="EMBL" id="CP006916">
    <property type="protein sequence ID" value="AHB99373.1"/>
    <property type="molecule type" value="Genomic_DNA"/>
</dbReference>
<dbReference type="InterPro" id="IPR045097">
    <property type="entry name" value="Thymidate_synth/dCMP_Mease"/>
</dbReference>
<dbReference type="GO" id="GO:0004799">
    <property type="term" value="F:thymidylate synthase activity"/>
    <property type="evidence" value="ECO:0007669"/>
    <property type="project" value="UniProtKB-UniRule"/>
</dbReference>
<dbReference type="Gene3D" id="3.30.572.10">
    <property type="entry name" value="Thymidylate synthase/dCMP hydroxymethylase domain"/>
    <property type="match status" value="1"/>
</dbReference>
<gene>
    <name evidence="7 10" type="primary">thyA</name>
    <name evidence="10" type="ORF">GCW_00245</name>
</gene>
<dbReference type="PROSITE" id="PS00091">
    <property type="entry name" value="THYMIDYLATE_SYNTHASE"/>
    <property type="match status" value="1"/>
</dbReference>
<organism evidence="10 11">
    <name type="scientific">Mycoplasmoides gallisepticum S6</name>
    <dbReference type="NCBI Taxonomy" id="1006581"/>
    <lineage>
        <taxon>Bacteria</taxon>
        <taxon>Bacillati</taxon>
        <taxon>Mycoplasmatota</taxon>
        <taxon>Mycoplasmoidales</taxon>
        <taxon>Mycoplasmoidaceae</taxon>
        <taxon>Mycoplasmoides</taxon>
    </lineage>
</organism>
<keyword evidence="5 7" id="KW-0808">Transferase</keyword>
<dbReference type="KEGG" id="mgz:GCW_00245"/>
<reference evidence="10 11" key="1">
    <citation type="journal article" date="2011" name="PLoS ONE">
        <title>Core proteome of the minimal cell: comparative proteomics of three mollicute species.</title>
        <authorList>
            <person name="Fisunov G.Y."/>
            <person name="Alexeev D.G."/>
            <person name="Bazaleev N.A."/>
            <person name="Ladygina V.G."/>
            <person name="Galyamina M.A."/>
            <person name="Kondratov I.G."/>
            <person name="Zhukova N.A."/>
            <person name="Serebryakova M.V."/>
            <person name="Demina I.A."/>
            <person name="Govorun V.M."/>
        </authorList>
    </citation>
    <scope>NUCLEOTIDE SEQUENCE [LARGE SCALE GENOMIC DNA]</scope>
    <source>
        <strain evidence="10 11">S6</strain>
    </source>
</reference>
<dbReference type="PRINTS" id="PR00108">
    <property type="entry name" value="THYMDSNTHASE"/>
</dbReference>
<dbReference type="CDD" id="cd00351">
    <property type="entry name" value="TS_Pyrimidine_HMase"/>
    <property type="match status" value="1"/>
</dbReference>
<evidence type="ECO:0000256" key="5">
    <source>
        <dbReference type="ARBA" id="ARBA00022679"/>
    </source>
</evidence>
<evidence type="ECO:0000256" key="4">
    <source>
        <dbReference type="ARBA" id="ARBA00022603"/>
    </source>
</evidence>
<dbReference type="InterPro" id="IPR020940">
    <property type="entry name" value="Thymidylate_synthase_AS"/>
</dbReference>
<comment type="catalytic activity">
    <reaction evidence="7">
        <text>dUMP + (6R)-5,10-methylene-5,6,7,8-tetrahydrofolate = 7,8-dihydrofolate + dTMP</text>
        <dbReference type="Rhea" id="RHEA:12104"/>
        <dbReference type="ChEBI" id="CHEBI:15636"/>
        <dbReference type="ChEBI" id="CHEBI:57451"/>
        <dbReference type="ChEBI" id="CHEBI:63528"/>
        <dbReference type="ChEBI" id="CHEBI:246422"/>
        <dbReference type="EC" id="2.1.1.45"/>
    </reaction>
</comment>
<dbReference type="GO" id="GO:0006235">
    <property type="term" value="P:dTTP biosynthetic process"/>
    <property type="evidence" value="ECO:0007669"/>
    <property type="project" value="UniProtKB-UniRule"/>
</dbReference>
<feature type="binding site" description="in other chain" evidence="7">
    <location>
        <position position="202"/>
    </location>
    <ligand>
        <name>dUMP</name>
        <dbReference type="ChEBI" id="CHEBI:246422"/>
        <note>ligand shared between dimeric partners</note>
    </ligand>
</feature>
<feature type="binding site" evidence="7">
    <location>
        <position position="194"/>
    </location>
    <ligand>
        <name>(6R)-5,10-methylene-5,6,7,8-tetrahydrofolate</name>
        <dbReference type="ChEBI" id="CHEBI:15636"/>
    </ligand>
</feature>
<feature type="active site" evidence="8">
    <location>
        <position position="170"/>
    </location>
</feature>
<feature type="binding site" evidence="7">
    <location>
        <position position="288"/>
    </location>
    <ligand>
        <name>(6R)-5,10-methylene-5,6,7,8-tetrahydrofolate</name>
        <dbReference type="ChEBI" id="CHEBI:15636"/>
    </ligand>
</feature>
<feature type="binding site" evidence="7">
    <location>
        <begin position="150"/>
        <end position="151"/>
    </location>
    <ligand>
        <name>dUMP</name>
        <dbReference type="ChEBI" id="CHEBI:246422"/>
        <note>ligand shared between dimeric partners</note>
    </ligand>
</feature>
<comment type="pathway">
    <text evidence="1 7">Pyrimidine metabolism; dTTP biosynthesis.</text>
</comment>
<evidence type="ECO:0000256" key="2">
    <source>
        <dbReference type="ARBA" id="ARBA00011947"/>
    </source>
</evidence>
<dbReference type="PANTHER" id="PTHR11548">
    <property type="entry name" value="THYMIDYLATE SYNTHASE 1"/>
    <property type="match status" value="1"/>
</dbReference>
<dbReference type="InterPro" id="IPR000398">
    <property type="entry name" value="Thymidylate_synthase"/>
</dbReference>
<accession>A0A0F6CJV1</accession>
<dbReference type="GO" id="GO:0005829">
    <property type="term" value="C:cytosol"/>
    <property type="evidence" value="ECO:0007669"/>
    <property type="project" value="TreeGrafter"/>
</dbReference>
<evidence type="ECO:0000256" key="6">
    <source>
        <dbReference type="ARBA" id="ARBA00022727"/>
    </source>
</evidence>
<dbReference type="InterPro" id="IPR036926">
    <property type="entry name" value="Thymidate_synth/dCMP_Mease_sf"/>
</dbReference>
<name>A0A0F6CJV1_MYCGL</name>
<dbReference type="UniPathway" id="UPA00575"/>
<dbReference type="Pfam" id="PF00303">
    <property type="entry name" value="Thymidylat_synt"/>
    <property type="match status" value="1"/>
</dbReference>
<evidence type="ECO:0000256" key="1">
    <source>
        <dbReference type="ARBA" id="ARBA00004992"/>
    </source>
</evidence>
<dbReference type="Proteomes" id="UP000018735">
    <property type="component" value="Chromosome"/>
</dbReference>
<keyword evidence="6 7" id="KW-0545">Nucleotide biosynthesis</keyword>
<protein>
    <recommendedName>
        <fullName evidence="2 7">Thymidylate synthase</fullName>
        <shortName evidence="7">TS</shortName>
        <shortName evidence="7">TSase</shortName>
        <ecNumber evidence="2 7">2.1.1.45</ecNumber>
    </recommendedName>
</protein>
<dbReference type="GO" id="GO:0006231">
    <property type="term" value="P:dTMP biosynthetic process"/>
    <property type="evidence" value="ECO:0007669"/>
    <property type="project" value="UniProtKB-UniRule"/>
</dbReference>
<sequence>MKTYLDLLEKVMTKGEVKKDRTNTGTISYFGTQSRFDLREGFPLLTTKKMAWKAICHELLWFLKGDTNIKYLVDNNVNIWNEWPYEAFKKSNDFKGESLQYFVEKIKTDNQFAQQYGKLGPVYGKQWRDFNGVDQIEWVINEIKTNPFSRRLIVNAWNPGEIKEMALPPCHSFFQFFVNEKYEISLQLYQRSGDLFLGVPFNIASYSLLLLMVAQVTGVKPAEFIHTIGDNHIYSNHLEQVKIQIQREPKKLPKVTLNPDIKNIFDFKFEDISLENYEHHDPIKGKVAV</sequence>
<proteinExistence type="inferred from homology"/>
<evidence type="ECO:0000313" key="10">
    <source>
        <dbReference type="EMBL" id="AHB99373.1"/>
    </source>
</evidence>
<dbReference type="HAMAP" id="MF_00008">
    <property type="entry name" value="Thymidy_synth_bact"/>
    <property type="match status" value="1"/>
</dbReference>
<dbReference type="FunFam" id="3.30.572.10:FF:000007">
    <property type="entry name" value="thymidylate synthase isoform X2"/>
    <property type="match status" value="1"/>
</dbReference>
<dbReference type="NCBIfam" id="TIGR03284">
    <property type="entry name" value="thym_sym"/>
    <property type="match status" value="1"/>
</dbReference>
<feature type="binding site" description="in other chain" evidence="7">
    <location>
        <begin position="232"/>
        <end position="234"/>
    </location>
    <ligand>
        <name>dUMP</name>
        <dbReference type="ChEBI" id="CHEBI:246422"/>
        <note>ligand shared between dimeric partners</note>
    </ligand>
</feature>
<evidence type="ECO:0000256" key="3">
    <source>
        <dbReference type="ARBA" id="ARBA00022490"/>
    </source>
</evidence>
<dbReference type="GO" id="GO:0032259">
    <property type="term" value="P:methylation"/>
    <property type="evidence" value="ECO:0007669"/>
    <property type="project" value="UniProtKB-KW"/>
</dbReference>
<evidence type="ECO:0000259" key="9">
    <source>
        <dbReference type="Pfam" id="PF00303"/>
    </source>
</evidence>
<dbReference type="RefSeq" id="WP_011883686.1">
    <property type="nucleotide sequence ID" value="NC_023030.2"/>
</dbReference>
<dbReference type="PANTHER" id="PTHR11548:SF9">
    <property type="entry name" value="THYMIDYLATE SYNTHASE"/>
    <property type="match status" value="1"/>
</dbReference>
<evidence type="ECO:0000256" key="8">
    <source>
        <dbReference type="PROSITE-ProRule" id="PRU10016"/>
    </source>
</evidence>
<dbReference type="EC" id="2.1.1.45" evidence="2 7"/>
<dbReference type="HOGENOM" id="CLU_021669_0_2_14"/>
<dbReference type="InterPro" id="IPR023451">
    <property type="entry name" value="Thymidate_synth/dCMP_Mease_dom"/>
</dbReference>
<dbReference type="SUPFAM" id="SSF55831">
    <property type="entry name" value="Thymidylate synthase/dCMP hydroxymethylase"/>
    <property type="match status" value="1"/>
</dbReference>
<comment type="caution">
    <text evidence="7">Lacks conserved residue(s) required for the propagation of feature annotation.</text>
</comment>
<keyword evidence="4 7" id="KW-0489">Methyltransferase</keyword>
<keyword evidence="3 7" id="KW-0963">Cytoplasm</keyword>
<feature type="active site" description="Nucleophile" evidence="7">
    <location>
        <position position="170"/>
    </location>
</feature>
<evidence type="ECO:0000256" key="7">
    <source>
        <dbReference type="HAMAP-Rule" id="MF_00008"/>
    </source>
</evidence>